<sequence length="151" mass="16578">MLLKTESRWTALLIHGAMVGTVDKLRRLSMLDQATKDAEISAYRTSAVSSVRELVQSEAVRAAYCHVRDLVARSRPVQSGRYSDSSDDSFTSESIEGSGGDQGVWDLVVNGDAELSNDTESTVPDSLDVTRSGRGRRRRTRGRAASRARYP</sequence>
<reference evidence="2 3" key="1">
    <citation type="submission" date="2018-06" db="EMBL/GenBank/DDBJ databases">
        <authorList>
            <consortium name="Pathogen Informatics"/>
            <person name="Doyle S."/>
        </authorList>
    </citation>
    <scope>NUCLEOTIDE SEQUENCE [LARGE SCALE GENOMIC DNA]</scope>
    <source>
        <strain evidence="2 3">NCTC10821</strain>
    </source>
</reference>
<evidence type="ECO:0000313" key="2">
    <source>
        <dbReference type="EMBL" id="STZ61777.1"/>
    </source>
</evidence>
<feature type="region of interest" description="Disordered" evidence="1">
    <location>
        <begin position="75"/>
        <end position="151"/>
    </location>
</feature>
<feature type="compositionally biased region" description="Basic residues" evidence="1">
    <location>
        <begin position="133"/>
        <end position="151"/>
    </location>
</feature>
<accession>A0A378TNM3</accession>
<organism evidence="2 3">
    <name type="scientific">Mycolicibacterium tokaiense</name>
    <dbReference type="NCBI Taxonomy" id="39695"/>
    <lineage>
        <taxon>Bacteria</taxon>
        <taxon>Bacillati</taxon>
        <taxon>Actinomycetota</taxon>
        <taxon>Actinomycetes</taxon>
        <taxon>Mycobacteriales</taxon>
        <taxon>Mycobacteriaceae</taxon>
        <taxon>Mycolicibacterium</taxon>
    </lineage>
</organism>
<dbReference type="EMBL" id="UGQT01000001">
    <property type="protein sequence ID" value="STZ61777.1"/>
    <property type="molecule type" value="Genomic_DNA"/>
</dbReference>
<evidence type="ECO:0000256" key="1">
    <source>
        <dbReference type="SAM" id="MobiDB-lite"/>
    </source>
</evidence>
<dbReference type="Proteomes" id="UP000254978">
    <property type="component" value="Unassembled WGS sequence"/>
</dbReference>
<keyword evidence="3" id="KW-1185">Reference proteome</keyword>
<protein>
    <submittedName>
        <fullName evidence="2">Uncharacterized protein</fullName>
    </submittedName>
</protein>
<proteinExistence type="predicted"/>
<evidence type="ECO:0000313" key="3">
    <source>
        <dbReference type="Proteomes" id="UP000254978"/>
    </source>
</evidence>
<gene>
    <name evidence="2" type="ORF">NCTC10821_05336</name>
</gene>
<name>A0A378TNM3_9MYCO</name>
<dbReference type="AlphaFoldDB" id="A0A378TNM3"/>